<comment type="subcellular location">
    <subcellularLocation>
        <location evidence="1">Cell membrane</location>
        <topology evidence="1">Multi-pass membrane protein</topology>
    </subcellularLocation>
</comment>
<dbReference type="InterPro" id="IPR011701">
    <property type="entry name" value="MFS"/>
</dbReference>
<evidence type="ECO:0000256" key="7">
    <source>
        <dbReference type="SAM" id="MobiDB-lite"/>
    </source>
</evidence>
<feature type="transmembrane region" description="Helical" evidence="8">
    <location>
        <begin position="402"/>
        <end position="422"/>
    </location>
</feature>
<keyword evidence="6 8" id="KW-0472">Membrane</keyword>
<comment type="caution">
    <text evidence="10">The sequence shown here is derived from an EMBL/GenBank/DDBJ whole genome shotgun (WGS) entry which is preliminary data.</text>
</comment>
<dbReference type="Proteomes" id="UP001596548">
    <property type="component" value="Unassembled WGS sequence"/>
</dbReference>
<feature type="transmembrane region" description="Helical" evidence="8">
    <location>
        <begin position="16"/>
        <end position="33"/>
    </location>
</feature>
<sequence>MSDAPSAGPATTGRRWLSLAAICTAAGLVWLAFADLGVAIPTMAEDLHADLSALQWANNAFSLVTGALVIAAGRFGDIFGRRRMLGLGIVLFSAFSVVAALAPDVGLLIAGRGLMGIGAALILPATLALIPAEFSGPAELTAFGVWQAVAWGGQAIGPAIGGILTSGLGWQWLFWINVPLGVATYFLLRASTPESRDPEASRRIDWLGLATIGLAIFALLFALTDGPAVGWGDPLVVGLLIAFVALVLAWYAIERNARDPLVDLSLFRLRAYDGALTANLVMNLAFGGLSYLLVLWLQNVRGYGAVEAGLLMLPSTLGIFLFIPQGSRLESRRGGRMPVLVGLLVLAAGLAVLGFLSADSTLWLLAAGLLVIGIGLGVLSTPISNTAVGDVPIDLAGSAAGVFKMSSMVGGALGVAVLSALARGFSAGATEDALRGAGLSAGDIETARNALVGSASFQDAIAQLPAGLARSVTSAVAAGFSNGIADALLVTAGIVLAALIVVRLLWPGRAHHDSAPEAGQTVTTRKADERGR</sequence>
<organism evidence="10 11">
    <name type="scientific">Paractinoplanes rhizophilus</name>
    <dbReference type="NCBI Taxonomy" id="1416877"/>
    <lineage>
        <taxon>Bacteria</taxon>
        <taxon>Bacillati</taxon>
        <taxon>Actinomycetota</taxon>
        <taxon>Actinomycetes</taxon>
        <taxon>Micromonosporales</taxon>
        <taxon>Micromonosporaceae</taxon>
        <taxon>Paractinoplanes</taxon>
    </lineage>
</organism>
<dbReference type="Gene3D" id="1.20.1250.20">
    <property type="entry name" value="MFS general substrate transporter like domains"/>
    <property type="match status" value="1"/>
</dbReference>
<accession>A0ABW2I0K3</accession>
<feature type="transmembrane region" description="Helical" evidence="8">
    <location>
        <begin position="335"/>
        <end position="356"/>
    </location>
</feature>
<keyword evidence="2" id="KW-0813">Transport</keyword>
<keyword evidence="11" id="KW-1185">Reference proteome</keyword>
<dbReference type="InterPro" id="IPR036259">
    <property type="entry name" value="MFS_trans_sf"/>
</dbReference>
<dbReference type="PROSITE" id="PS50850">
    <property type="entry name" value="MFS"/>
    <property type="match status" value="1"/>
</dbReference>
<keyword evidence="5 8" id="KW-1133">Transmembrane helix</keyword>
<feature type="transmembrane region" description="Helical" evidence="8">
    <location>
        <begin position="487"/>
        <end position="506"/>
    </location>
</feature>
<evidence type="ECO:0000256" key="5">
    <source>
        <dbReference type="ARBA" id="ARBA00022989"/>
    </source>
</evidence>
<dbReference type="PRINTS" id="PR01036">
    <property type="entry name" value="TCRTETB"/>
</dbReference>
<evidence type="ECO:0000256" key="3">
    <source>
        <dbReference type="ARBA" id="ARBA00022475"/>
    </source>
</evidence>
<feature type="transmembrane region" description="Helical" evidence="8">
    <location>
        <begin position="303"/>
        <end position="323"/>
    </location>
</feature>
<evidence type="ECO:0000256" key="2">
    <source>
        <dbReference type="ARBA" id="ARBA00022448"/>
    </source>
</evidence>
<dbReference type="CDD" id="cd17321">
    <property type="entry name" value="MFS_MMR_MDR_like"/>
    <property type="match status" value="1"/>
</dbReference>
<evidence type="ECO:0000313" key="11">
    <source>
        <dbReference type="Proteomes" id="UP001596548"/>
    </source>
</evidence>
<feature type="domain" description="Major facilitator superfamily (MFS) profile" evidence="9">
    <location>
        <begin position="18"/>
        <end position="510"/>
    </location>
</feature>
<evidence type="ECO:0000256" key="8">
    <source>
        <dbReference type="SAM" id="Phobius"/>
    </source>
</evidence>
<name>A0ABW2I0K3_9ACTN</name>
<feature type="region of interest" description="Disordered" evidence="7">
    <location>
        <begin position="512"/>
        <end position="532"/>
    </location>
</feature>
<feature type="transmembrane region" description="Helical" evidence="8">
    <location>
        <begin position="274"/>
        <end position="297"/>
    </location>
</feature>
<feature type="transmembrane region" description="Helical" evidence="8">
    <location>
        <begin position="204"/>
        <end position="223"/>
    </location>
</feature>
<dbReference type="Pfam" id="PF07690">
    <property type="entry name" value="MFS_1"/>
    <property type="match status" value="1"/>
</dbReference>
<feature type="transmembrane region" description="Helical" evidence="8">
    <location>
        <begin position="142"/>
        <end position="164"/>
    </location>
</feature>
<feature type="transmembrane region" description="Helical" evidence="8">
    <location>
        <begin position="170"/>
        <end position="188"/>
    </location>
</feature>
<dbReference type="PANTHER" id="PTHR42718">
    <property type="entry name" value="MAJOR FACILITATOR SUPERFAMILY MULTIDRUG TRANSPORTER MFSC"/>
    <property type="match status" value="1"/>
</dbReference>
<dbReference type="SUPFAM" id="SSF103473">
    <property type="entry name" value="MFS general substrate transporter"/>
    <property type="match status" value="2"/>
</dbReference>
<reference evidence="11" key="1">
    <citation type="journal article" date="2019" name="Int. J. Syst. Evol. Microbiol.">
        <title>The Global Catalogue of Microorganisms (GCM) 10K type strain sequencing project: providing services to taxonomists for standard genome sequencing and annotation.</title>
        <authorList>
            <consortium name="The Broad Institute Genomics Platform"/>
            <consortium name="The Broad Institute Genome Sequencing Center for Infectious Disease"/>
            <person name="Wu L."/>
            <person name="Ma J."/>
        </authorList>
    </citation>
    <scope>NUCLEOTIDE SEQUENCE [LARGE SCALE GENOMIC DNA]</scope>
    <source>
        <strain evidence="11">XZYJT-10</strain>
    </source>
</reference>
<dbReference type="EMBL" id="JBHTBJ010000024">
    <property type="protein sequence ID" value="MFC7277655.1"/>
    <property type="molecule type" value="Genomic_DNA"/>
</dbReference>
<feature type="transmembrane region" description="Helical" evidence="8">
    <location>
        <begin position="53"/>
        <end position="72"/>
    </location>
</feature>
<evidence type="ECO:0000256" key="1">
    <source>
        <dbReference type="ARBA" id="ARBA00004651"/>
    </source>
</evidence>
<feature type="transmembrane region" description="Helical" evidence="8">
    <location>
        <begin position="84"/>
        <end position="103"/>
    </location>
</feature>
<dbReference type="PANTHER" id="PTHR42718:SF46">
    <property type="entry name" value="BLR6921 PROTEIN"/>
    <property type="match status" value="1"/>
</dbReference>
<dbReference type="Gene3D" id="1.20.1720.10">
    <property type="entry name" value="Multidrug resistance protein D"/>
    <property type="match status" value="1"/>
</dbReference>
<gene>
    <name evidence="10" type="ORF">ACFQS1_26995</name>
</gene>
<keyword evidence="3" id="KW-1003">Cell membrane</keyword>
<protein>
    <submittedName>
        <fullName evidence="10">MFS transporter</fullName>
    </submittedName>
</protein>
<evidence type="ECO:0000313" key="10">
    <source>
        <dbReference type="EMBL" id="MFC7277655.1"/>
    </source>
</evidence>
<evidence type="ECO:0000256" key="6">
    <source>
        <dbReference type="ARBA" id="ARBA00023136"/>
    </source>
</evidence>
<keyword evidence="4 8" id="KW-0812">Transmembrane</keyword>
<feature type="transmembrane region" description="Helical" evidence="8">
    <location>
        <begin position="235"/>
        <end position="253"/>
    </location>
</feature>
<feature type="transmembrane region" description="Helical" evidence="8">
    <location>
        <begin position="362"/>
        <end position="381"/>
    </location>
</feature>
<feature type="transmembrane region" description="Helical" evidence="8">
    <location>
        <begin position="109"/>
        <end position="130"/>
    </location>
</feature>
<dbReference type="InterPro" id="IPR020846">
    <property type="entry name" value="MFS_dom"/>
</dbReference>
<evidence type="ECO:0000259" key="9">
    <source>
        <dbReference type="PROSITE" id="PS50850"/>
    </source>
</evidence>
<dbReference type="RefSeq" id="WP_378973512.1">
    <property type="nucleotide sequence ID" value="NZ_JBHTBJ010000024.1"/>
</dbReference>
<evidence type="ECO:0000256" key="4">
    <source>
        <dbReference type="ARBA" id="ARBA00022692"/>
    </source>
</evidence>
<proteinExistence type="predicted"/>